<accession>A0A9Q0N7Z3</accession>
<dbReference type="GO" id="GO:0016042">
    <property type="term" value="P:lipid catabolic process"/>
    <property type="evidence" value="ECO:0007669"/>
    <property type="project" value="UniProtKB-KW"/>
</dbReference>
<keyword evidence="6" id="KW-0479">Metal-binding</keyword>
<keyword evidence="9" id="KW-0442">Lipid degradation</keyword>
<reference evidence="14" key="1">
    <citation type="submission" date="2022-07" db="EMBL/GenBank/DDBJ databases">
        <authorList>
            <person name="Trinca V."/>
            <person name="Uliana J.V.C."/>
            <person name="Torres T.T."/>
            <person name="Ward R.J."/>
            <person name="Monesi N."/>
        </authorList>
    </citation>
    <scope>NUCLEOTIDE SEQUENCE</scope>
    <source>
        <strain evidence="14">HSMRA1968</strain>
        <tissue evidence="14">Whole embryos</tissue>
    </source>
</reference>
<evidence type="ECO:0000313" key="14">
    <source>
        <dbReference type="EMBL" id="KAJ6644289.1"/>
    </source>
</evidence>
<dbReference type="GO" id="GO:0050482">
    <property type="term" value="P:arachidonate secretion"/>
    <property type="evidence" value="ECO:0007669"/>
    <property type="project" value="InterPro"/>
</dbReference>
<dbReference type="Gene3D" id="1.20.90.10">
    <property type="entry name" value="Phospholipase A2 domain"/>
    <property type="match status" value="1"/>
</dbReference>
<dbReference type="GO" id="GO:0006644">
    <property type="term" value="P:phospholipid metabolic process"/>
    <property type="evidence" value="ECO:0007669"/>
    <property type="project" value="InterPro"/>
</dbReference>
<evidence type="ECO:0000256" key="6">
    <source>
        <dbReference type="ARBA" id="ARBA00022723"/>
    </source>
</evidence>
<dbReference type="GO" id="GO:0004623">
    <property type="term" value="F:phospholipase A2 activity"/>
    <property type="evidence" value="ECO:0007669"/>
    <property type="project" value="UniProtKB-EC"/>
</dbReference>
<evidence type="ECO:0000256" key="8">
    <source>
        <dbReference type="ARBA" id="ARBA00022837"/>
    </source>
</evidence>
<evidence type="ECO:0000256" key="2">
    <source>
        <dbReference type="ARBA" id="ARBA00004613"/>
    </source>
</evidence>
<dbReference type="GO" id="GO:0005576">
    <property type="term" value="C:extracellular region"/>
    <property type="evidence" value="ECO:0007669"/>
    <property type="project" value="UniProtKB-SubCell"/>
</dbReference>
<evidence type="ECO:0000256" key="9">
    <source>
        <dbReference type="ARBA" id="ARBA00022963"/>
    </source>
</evidence>
<protein>
    <recommendedName>
        <fullName evidence="4">Phospholipase A2</fullName>
        <ecNumber evidence="3">3.1.1.4</ecNumber>
    </recommendedName>
    <alternativeName>
        <fullName evidence="12">Phosphatidylcholine 2-acylhydrolase</fullName>
    </alternativeName>
</protein>
<evidence type="ECO:0000256" key="10">
    <source>
        <dbReference type="ARBA" id="ARBA00023098"/>
    </source>
</evidence>
<dbReference type="InterPro" id="IPR033113">
    <property type="entry name" value="PLA2_histidine"/>
</dbReference>
<proteinExistence type="predicted"/>
<evidence type="ECO:0000256" key="3">
    <source>
        <dbReference type="ARBA" id="ARBA00013278"/>
    </source>
</evidence>
<evidence type="ECO:0000259" key="13">
    <source>
        <dbReference type="Pfam" id="PF05826"/>
    </source>
</evidence>
<keyword evidence="5" id="KW-0964">Secreted</keyword>
<keyword evidence="7" id="KW-0378">Hydrolase</keyword>
<dbReference type="Pfam" id="PF05826">
    <property type="entry name" value="Phospholip_A2_2"/>
    <property type="match status" value="1"/>
</dbReference>
<organism evidence="14 15">
    <name type="scientific">Pseudolycoriella hygida</name>
    <dbReference type="NCBI Taxonomy" id="35572"/>
    <lineage>
        <taxon>Eukaryota</taxon>
        <taxon>Metazoa</taxon>
        <taxon>Ecdysozoa</taxon>
        <taxon>Arthropoda</taxon>
        <taxon>Hexapoda</taxon>
        <taxon>Insecta</taxon>
        <taxon>Pterygota</taxon>
        <taxon>Neoptera</taxon>
        <taxon>Endopterygota</taxon>
        <taxon>Diptera</taxon>
        <taxon>Nematocera</taxon>
        <taxon>Sciaroidea</taxon>
        <taxon>Sciaridae</taxon>
        <taxon>Pseudolycoriella</taxon>
    </lineage>
</organism>
<keyword evidence="11" id="KW-1015">Disulfide bond</keyword>
<dbReference type="PROSITE" id="PS00118">
    <property type="entry name" value="PA2_HIS"/>
    <property type="match status" value="1"/>
</dbReference>
<evidence type="ECO:0000256" key="7">
    <source>
        <dbReference type="ARBA" id="ARBA00022801"/>
    </source>
</evidence>
<evidence type="ECO:0000256" key="12">
    <source>
        <dbReference type="ARBA" id="ARBA00029903"/>
    </source>
</evidence>
<keyword evidence="8" id="KW-0106">Calcium</keyword>
<dbReference type="Proteomes" id="UP001151699">
    <property type="component" value="Chromosome B"/>
</dbReference>
<keyword evidence="10" id="KW-0443">Lipid metabolism</keyword>
<evidence type="ECO:0000256" key="5">
    <source>
        <dbReference type="ARBA" id="ARBA00022525"/>
    </source>
</evidence>
<name>A0A9Q0N7Z3_9DIPT</name>
<dbReference type="FunFam" id="1.20.90.10:FF:000002">
    <property type="entry name" value="Phospholipase A2 group III"/>
    <property type="match status" value="1"/>
</dbReference>
<evidence type="ECO:0000256" key="11">
    <source>
        <dbReference type="ARBA" id="ARBA00023157"/>
    </source>
</evidence>
<dbReference type="InterPro" id="IPR016090">
    <property type="entry name" value="PLA2-like_dom"/>
</dbReference>
<evidence type="ECO:0000256" key="4">
    <source>
        <dbReference type="ARBA" id="ARBA00021721"/>
    </source>
</evidence>
<dbReference type="EC" id="3.1.1.4" evidence="3"/>
<gene>
    <name evidence="14" type="primary">PA2_3</name>
    <name evidence="14" type="ORF">Bhyg_09256</name>
</gene>
<dbReference type="EMBL" id="WJQU01000002">
    <property type="protein sequence ID" value="KAJ6644289.1"/>
    <property type="molecule type" value="Genomic_DNA"/>
</dbReference>
<keyword evidence="15" id="KW-1185">Reference proteome</keyword>
<feature type="domain" description="Phospholipase A2-like central" evidence="13">
    <location>
        <begin position="106"/>
        <end position="201"/>
    </location>
</feature>
<dbReference type="GO" id="GO:0046872">
    <property type="term" value="F:metal ion binding"/>
    <property type="evidence" value="ECO:0007669"/>
    <property type="project" value="UniProtKB-KW"/>
</dbReference>
<comment type="subcellular location">
    <subcellularLocation>
        <location evidence="2">Secreted</location>
    </subcellularLocation>
</comment>
<dbReference type="SUPFAM" id="SSF48619">
    <property type="entry name" value="Phospholipase A2, PLA2"/>
    <property type="match status" value="1"/>
</dbReference>
<evidence type="ECO:0000313" key="15">
    <source>
        <dbReference type="Proteomes" id="UP001151699"/>
    </source>
</evidence>
<dbReference type="OrthoDB" id="10059604at2759"/>
<comment type="cofactor">
    <cofactor evidence="1">
        <name>Ca(2+)</name>
        <dbReference type="ChEBI" id="CHEBI:29108"/>
    </cofactor>
</comment>
<dbReference type="InterPro" id="IPR036444">
    <property type="entry name" value="PLipase_A2_dom_sf"/>
</dbReference>
<comment type="caution">
    <text evidence="14">The sequence shown here is derived from an EMBL/GenBank/DDBJ whole genome shotgun (WGS) entry which is preliminary data.</text>
</comment>
<dbReference type="AlphaFoldDB" id="A0A9Q0N7Z3"/>
<sequence>MSDCHYFQDELEDLKLYTHLSNYDENFYNQMHDRNNVINSNNLGLFQKFLTFIGYPRPSSTDEKIMLRPHKISSQTDGLDVRLKFLFEISDKNESNDSDARQLQLILPGTLWCGDGNTAQSDQDLGLFSETDHCCRQHDFCPTYIEAGQSFMNLENVGIFTRSLCECDFAFYKCLKKVDSILSNRIGQTYFNVLKPQCFSEEYPIVGCIKKRKDSRCENYVIDDSRYKIWQWFDSKKY</sequence>
<dbReference type="PANTHER" id="PTHR12253">
    <property type="entry name" value="RH14732P"/>
    <property type="match status" value="1"/>
</dbReference>
<evidence type="ECO:0000256" key="1">
    <source>
        <dbReference type="ARBA" id="ARBA00001913"/>
    </source>
</evidence>